<dbReference type="EMBL" id="QLTR01000015">
    <property type="protein sequence ID" value="RAS62173.1"/>
    <property type="molecule type" value="Genomic_DNA"/>
</dbReference>
<organism evidence="1 2">
    <name type="scientific">Vibrio diazotrophicus</name>
    <dbReference type="NCBI Taxonomy" id="685"/>
    <lineage>
        <taxon>Bacteria</taxon>
        <taxon>Pseudomonadati</taxon>
        <taxon>Pseudomonadota</taxon>
        <taxon>Gammaproteobacteria</taxon>
        <taxon>Vibrionales</taxon>
        <taxon>Vibrionaceae</taxon>
        <taxon>Vibrio</taxon>
    </lineage>
</organism>
<comment type="caution">
    <text evidence="1">The sequence shown here is derived from an EMBL/GenBank/DDBJ whole genome shotgun (WGS) entry which is preliminary data.</text>
</comment>
<accession>A0A329E7G0</accession>
<protein>
    <submittedName>
        <fullName evidence="1">Uncharacterized protein</fullName>
    </submittedName>
</protein>
<name>A0A329E7G0_VIBDI</name>
<sequence length="32" mass="3419">MGLVTSPIVQQPVCANQSESKNTPYINLGIES</sequence>
<evidence type="ECO:0000313" key="1">
    <source>
        <dbReference type="EMBL" id="RAS62173.1"/>
    </source>
</evidence>
<dbReference type="AlphaFoldDB" id="A0A329E7G0"/>
<dbReference type="Proteomes" id="UP000248729">
    <property type="component" value="Unassembled WGS sequence"/>
</dbReference>
<proteinExistence type="predicted"/>
<gene>
    <name evidence="1" type="ORF">DET48_115104</name>
</gene>
<reference evidence="1 2" key="1">
    <citation type="submission" date="2018-06" db="EMBL/GenBank/DDBJ databases">
        <title>Freshwater and sediment microbial communities from various areas in North America, analyzing microbe dynamics in response to fracking.</title>
        <authorList>
            <person name="Lamendella R."/>
        </authorList>
    </citation>
    <scope>NUCLEOTIDE SEQUENCE [LARGE SCALE GENOMIC DNA]</scope>
    <source>
        <strain evidence="1 2">99A</strain>
    </source>
</reference>
<evidence type="ECO:0000313" key="2">
    <source>
        <dbReference type="Proteomes" id="UP000248729"/>
    </source>
</evidence>